<accession>A0A565BNL2</accession>
<evidence type="ECO:0000313" key="2">
    <source>
        <dbReference type="EMBL" id="VVB02490.1"/>
    </source>
</evidence>
<dbReference type="Proteomes" id="UP000489600">
    <property type="component" value="Unassembled WGS sequence"/>
</dbReference>
<keyword evidence="1" id="KW-0732">Signal</keyword>
<dbReference type="AlphaFoldDB" id="A0A565BNL2"/>
<organism evidence="2 3">
    <name type="scientific">Arabis nemorensis</name>
    <dbReference type="NCBI Taxonomy" id="586526"/>
    <lineage>
        <taxon>Eukaryota</taxon>
        <taxon>Viridiplantae</taxon>
        <taxon>Streptophyta</taxon>
        <taxon>Embryophyta</taxon>
        <taxon>Tracheophyta</taxon>
        <taxon>Spermatophyta</taxon>
        <taxon>Magnoliopsida</taxon>
        <taxon>eudicotyledons</taxon>
        <taxon>Gunneridae</taxon>
        <taxon>Pentapetalae</taxon>
        <taxon>rosids</taxon>
        <taxon>malvids</taxon>
        <taxon>Brassicales</taxon>
        <taxon>Brassicaceae</taxon>
        <taxon>Arabideae</taxon>
        <taxon>Arabis</taxon>
    </lineage>
</organism>
<dbReference type="EMBL" id="CABITT030000004">
    <property type="protein sequence ID" value="VVB02490.1"/>
    <property type="molecule type" value="Genomic_DNA"/>
</dbReference>
<gene>
    <name evidence="2" type="ORF">ANE_LOCUS12934</name>
</gene>
<keyword evidence="3" id="KW-1185">Reference proteome</keyword>
<feature type="signal peptide" evidence="1">
    <location>
        <begin position="1"/>
        <end position="23"/>
    </location>
</feature>
<sequence length="68" mass="7604">MFSKAFIFLFFNAAQFLIRSISCVDFVYNSNFTTTNTFLVGDSTVTSPPSILTLTNPTPYSIGRGYYP</sequence>
<evidence type="ECO:0000313" key="3">
    <source>
        <dbReference type="Proteomes" id="UP000489600"/>
    </source>
</evidence>
<dbReference type="SUPFAM" id="SSF49899">
    <property type="entry name" value="Concanavalin A-like lectins/glucanases"/>
    <property type="match status" value="1"/>
</dbReference>
<reference evidence="2" key="1">
    <citation type="submission" date="2019-07" db="EMBL/GenBank/DDBJ databases">
        <authorList>
            <person name="Dittberner H."/>
        </authorList>
    </citation>
    <scope>NUCLEOTIDE SEQUENCE [LARGE SCALE GENOMIC DNA]</scope>
</reference>
<protein>
    <recommendedName>
        <fullName evidence="4">Secreted protein</fullName>
    </recommendedName>
</protein>
<evidence type="ECO:0008006" key="4">
    <source>
        <dbReference type="Google" id="ProtNLM"/>
    </source>
</evidence>
<name>A0A565BNL2_9BRAS</name>
<evidence type="ECO:0000256" key="1">
    <source>
        <dbReference type="SAM" id="SignalP"/>
    </source>
</evidence>
<proteinExistence type="predicted"/>
<comment type="caution">
    <text evidence="2">The sequence shown here is derived from an EMBL/GenBank/DDBJ whole genome shotgun (WGS) entry which is preliminary data.</text>
</comment>
<feature type="chain" id="PRO_5021980577" description="Secreted protein" evidence="1">
    <location>
        <begin position="24"/>
        <end position="68"/>
    </location>
</feature>
<dbReference type="InterPro" id="IPR013320">
    <property type="entry name" value="ConA-like_dom_sf"/>
</dbReference>